<protein>
    <recommendedName>
        <fullName evidence="3">DUF4238 domain-containing protein</fullName>
    </recommendedName>
</protein>
<name>A0ABM5V0K5_9BURK</name>
<evidence type="ECO:0000313" key="1">
    <source>
        <dbReference type="EMBL" id="AKZ62936.1"/>
    </source>
</evidence>
<accession>A0ABM5V0K5</accession>
<evidence type="ECO:0000313" key="2">
    <source>
        <dbReference type="Proteomes" id="UP000063429"/>
    </source>
</evidence>
<dbReference type="Proteomes" id="UP000063429">
    <property type="component" value="Chromosome"/>
</dbReference>
<gene>
    <name evidence="1" type="ORF">F506_09875</name>
</gene>
<dbReference type="RefSeq" id="WP_053197032.1">
    <property type="nucleotide sequence ID" value="NZ_CP011409.1"/>
</dbReference>
<keyword evidence="2" id="KW-1185">Reference proteome</keyword>
<reference evidence="2" key="1">
    <citation type="journal article" date="2015" name="Genome Announc.">
        <title>Complete Genome Sequence of Herbaspirillum hiltneri N3 (DSM 17495), Isolated from Surface-Sterilized Wheat Roots.</title>
        <authorList>
            <person name="Guizelini D."/>
            <person name="Saizaki P.M."/>
            <person name="Coimbra N.A."/>
            <person name="Weiss V.A."/>
            <person name="Faoro H."/>
            <person name="Sfeir M.Z."/>
            <person name="Baura V.A."/>
            <person name="Monteiro R.A."/>
            <person name="Chubatsu L.S."/>
            <person name="Souza E.M."/>
            <person name="Cruz L.M."/>
            <person name="Pedrosa F.O."/>
            <person name="Raittz R.T."/>
            <person name="Marchaukoski J.N."/>
            <person name="Steffens M.B."/>
        </authorList>
    </citation>
    <scope>NUCLEOTIDE SEQUENCE [LARGE SCALE GENOMIC DNA]</scope>
    <source>
        <strain evidence="2">N3</strain>
    </source>
</reference>
<sequence length="128" mass="15097">MRQVTRNNHYVPEWYQYDFHGVGQTRMPYLNQQPEERILPDGRVIALNDQHIWGPAKCFCEYDLYTTRFGDTFNDEIEKFLFGSIDTRGAIAVRAFANGDPSAIHENFTDFFEYMDAQKLRMLICSRN</sequence>
<organism evidence="1 2">
    <name type="scientific">Herbaspirillum hiltneri N3</name>
    <dbReference type="NCBI Taxonomy" id="1262470"/>
    <lineage>
        <taxon>Bacteria</taxon>
        <taxon>Pseudomonadati</taxon>
        <taxon>Pseudomonadota</taxon>
        <taxon>Betaproteobacteria</taxon>
        <taxon>Burkholderiales</taxon>
        <taxon>Oxalobacteraceae</taxon>
        <taxon>Herbaspirillum</taxon>
    </lineage>
</organism>
<dbReference type="EMBL" id="CP011409">
    <property type="protein sequence ID" value="AKZ62936.1"/>
    <property type="molecule type" value="Genomic_DNA"/>
</dbReference>
<evidence type="ECO:0008006" key="3">
    <source>
        <dbReference type="Google" id="ProtNLM"/>
    </source>
</evidence>
<proteinExistence type="predicted"/>